<dbReference type="EMBL" id="JBHTBH010000004">
    <property type="protein sequence ID" value="MFC7328018.1"/>
    <property type="molecule type" value="Genomic_DNA"/>
</dbReference>
<keyword evidence="4" id="KW-1185">Reference proteome</keyword>
<keyword evidence="1" id="KW-0808">Transferase</keyword>
<evidence type="ECO:0000313" key="3">
    <source>
        <dbReference type="EMBL" id="MFC7328018.1"/>
    </source>
</evidence>
<evidence type="ECO:0000256" key="1">
    <source>
        <dbReference type="ARBA" id="ARBA00022679"/>
    </source>
</evidence>
<evidence type="ECO:0000256" key="2">
    <source>
        <dbReference type="SAM" id="MobiDB-lite"/>
    </source>
</evidence>
<gene>
    <name evidence="3" type="ORF">ACFQRF_09725</name>
</gene>
<name>A0ABW2KFA7_9ACTN</name>
<protein>
    <submittedName>
        <fullName evidence="3">Tryptophan dimethylallyltransferase family protein</fullName>
    </submittedName>
</protein>
<dbReference type="InterPro" id="IPR017795">
    <property type="entry name" value="ABBA_NscD-like"/>
</dbReference>
<accession>A0ABW2KFA7</accession>
<dbReference type="Proteomes" id="UP001596540">
    <property type="component" value="Unassembled WGS sequence"/>
</dbReference>
<feature type="region of interest" description="Disordered" evidence="2">
    <location>
        <begin position="1"/>
        <end position="22"/>
    </location>
</feature>
<proteinExistence type="predicted"/>
<dbReference type="Pfam" id="PF11991">
    <property type="entry name" value="Trp_DMAT"/>
    <property type="match status" value="1"/>
</dbReference>
<dbReference type="SFLD" id="SFLDS00036">
    <property type="entry name" value="Aromatic_Prenyltransferase"/>
    <property type="match status" value="1"/>
</dbReference>
<feature type="compositionally biased region" description="Pro residues" evidence="2">
    <location>
        <begin position="1"/>
        <end position="19"/>
    </location>
</feature>
<dbReference type="RefSeq" id="WP_379870624.1">
    <property type="nucleotide sequence ID" value="NZ_JBHTBH010000004.1"/>
</dbReference>
<comment type="caution">
    <text evidence="3">The sequence shown here is derived from an EMBL/GenBank/DDBJ whole genome shotgun (WGS) entry which is preliminary data.</text>
</comment>
<sequence>MQPGPPTTSPAPPARPPLRPVSRRYRADLPLTEAALDTVRRCWDAAALPAPERAGALALLEWMCRSWGRTPLGGTAFRSTVAIDGSPFEPSIAWHGDDVELRCSIESLGAVPTAAAGQTAGWELTRLLGAEFGAQAGPCLALAELFTVPEPRGLFTIWHGVAWRAGAAPLFKVYLDPQAGGPERAGPVLDEAMRRLGVRTAWRRLADHVGGIGGPGRIPVGLALDLAGAASRVKVYLGHAGADAAAIDRYAAVARGHVPGAFTEVLRATAGEGPRWPKQPVTVYEMTAGAEAPANATLYIPVLPAAGNDAVARDRMSAFIRSVGGDPAPYAAFLETVADRPLGETALHNFVSYRPAPPGGRPRFAAYLAPGLFG</sequence>
<evidence type="ECO:0000313" key="4">
    <source>
        <dbReference type="Proteomes" id="UP001596540"/>
    </source>
</evidence>
<organism evidence="3 4">
    <name type="scientific">Marinactinospora rubrisoli</name>
    <dbReference type="NCBI Taxonomy" id="2715399"/>
    <lineage>
        <taxon>Bacteria</taxon>
        <taxon>Bacillati</taxon>
        <taxon>Actinomycetota</taxon>
        <taxon>Actinomycetes</taxon>
        <taxon>Streptosporangiales</taxon>
        <taxon>Nocardiopsidaceae</taxon>
        <taxon>Marinactinospora</taxon>
    </lineage>
</organism>
<reference evidence="4" key="1">
    <citation type="journal article" date="2019" name="Int. J. Syst. Evol. Microbiol.">
        <title>The Global Catalogue of Microorganisms (GCM) 10K type strain sequencing project: providing services to taxonomists for standard genome sequencing and annotation.</title>
        <authorList>
            <consortium name="The Broad Institute Genomics Platform"/>
            <consortium name="The Broad Institute Genome Sequencing Center for Infectious Disease"/>
            <person name="Wu L."/>
            <person name="Ma J."/>
        </authorList>
    </citation>
    <scope>NUCLEOTIDE SEQUENCE [LARGE SCALE GENOMIC DNA]</scope>
    <source>
        <strain evidence="4">CGMCC 4.7382</strain>
    </source>
</reference>
<dbReference type="InterPro" id="IPR033964">
    <property type="entry name" value="ABBA"/>
</dbReference>